<protein>
    <submittedName>
        <fullName evidence="1">Uncharacterized protein</fullName>
    </submittedName>
</protein>
<evidence type="ECO:0000313" key="1">
    <source>
        <dbReference type="EMBL" id="RNA00543.1"/>
    </source>
</evidence>
<dbReference type="Proteomes" id="UP000276133">
    <property type="component" value="Unassembled WGS sequence"/>
</dbReference>
<dbReference type="EMBL" id="REGN01009707">
    <property type="protein sequence ID" value="RNA00543.1"/>
    <property type="molecule type" value="Genomic_DNA"/>
</dbReference>
<comment type="caution">
    <text evidence="1">The sequence shown here is derived from an EMBL/GenBank/DDBJ whole genome shotgun (WGS) entry which is preliminary data.</text>
</comment>
<accession>A0A3M7PN65</accession>
<dbReference type="AlphaFoldDB" id="A0A3M7PN65"/>
<proteinExistence type="predicted"/>
<reference evidence="1 2" key="1">
    <citation type="journal article" date="2018" name="Sci. Rep.">
        <title>Genomic signatures of local adaptation to the degree of environmental predictability in rotifers.</title>
        <authorList>
            <person name="Franch-Gras L."/>
            <person name="Hahn C."/>
            <person name="Garcia-Roger E.M."/>
            <person name="Carmona M.J."/>
            <person name="Serra M."/>
            <person name="Gomez A."/>
        </authorList>
    </citation>
    <scope>NUCLEOTIDE SEQUENCE [LARGE SCALE GENOMIC DNA]</scope>
    <source>
        <strain evidence="1">HYR1</strain>
    </source>
</reference>
<name>A0A3M7PN65_BRAPC</name>
<keyword evidence="2" id="KW-1185">Reference proteome</keyword>
<sequence length="75" mass="8426">MASKDQNHPFTPRSSSGIMRAVPVLKCSSSFGNCKATNFCSKCKKAVCGYCTREIEIKMMLQVLNNWLRPCHLNN</sequence>
<gene>
    <name evidence="1" type="ORF">BpHYR1_014413</name>
</gene>
<evidence type="ECO:0000313" key="2">
    <source>
        <dbReference type="Proteomes" id="UP000276133"/>
    </source>
</evidence>
<organism evidence="1 2">
    <name type="scientific">Brachionus plicatilis</name>
    <name type="common">Marine rotifer</name>
    <name type="synonym">Brachionus muelleri</name>
    <dbReference type="NCBI Taxonomy" id="10195"/>
    <lineage>
        <taxon>Eukaryota</taxon>
        <taxon>Metazoa</taxon>
        <taxon>Spiralia</taxon>
        <taxon>Gnathifera</taxon>
        <taxon>Rotifera</taxon>
        <taxon>Eurotatoria</taxon>
        <taxon>Monogononta</taxon>
        <taxon>Pseudotrocha</taxon>
        <taxon>Ploima</taxon>
        <taxon>Brachionidae</taxon>
        <taxon>Brachionus</taxon>
    </lineage>
</organism>